<evidence type="ECO:0000256" key="2">
    <source>
        <dbReference type="ARBA" id="ARBA00005336"/>
    </source>
</evidence>
<dbReference type="AlphaFoldDB" id="A0AA88D0L3"/>
<dbReference type="InterPro" id="IPR013783">
    <property type="entry name" value="Ig-like_fold"/>
</dbReference>
<keyword evidence="7" id="KW-0326">Glycosidase</keyword>
<name>A0AA88D0L3_FICCA</name>
<dbReference type="GO" id="GO:0046556">
    <property type="term" value="F:alpha-L-arabinofuranosidase activity"/>
    <property type="evidence" value="ECO:0007669"/>
    <property type="project" value="TreeGrafter"/>
</dbReference>
<dbReference type="InterPro" id="IPR002772">
    <property type="entry name" value="Glyco_hydro_3_C"/>
</dbReference>
<keyword evidence="5" id="KW-0378">Hydrolase</keyword>
<organism evidence="10 11">
    <name type="scientific">Ficus carica</name>
    <name type="common">Common fig</name>
    <dbReference type="NCBI Taxonomy" id="3494"/>
    <lineage>
        <taxon>Eukaryota</taxon>
        <taxon>Viridiplantae</taxon>
        <taxon>Streptophyta</taxon>
        <taxon>Embryophyta</taxon>
        <taxon>Tracheophyta</taxon>
        <taxon>Spermatophyta</taxon>
        <taxon>Magnoliopsida</taxon>
        <taxon>eudicotyledons</taxon>
        <taxon>Gunneridae</taxon>
        <taxon>Pentapetalae</taxon>
        <taxon>rosids</taxon>
        <taxon>fabids</taxon>
        <taxon>Rosales</taxon>
        <taxon>Moraceae</taxon>
        <taxon>Ficeae</taxon>
        <taxon>Ficus</taxon>
    </lineage>
</organism>
<comment type="caution">
    <text evidence="10">The sequence shown here is derived from an EMBL/GenBank/DDBJ whole genome shotgun (WGS) entry which is preliminary data.</text>
</comment>
<dbReference type="Gene3D" id="2.60.40.10">
    <property type="entry name" value="Immunoglobulins"/>
    <property type="match status" value="1"/>
</dbReference>
<evidence type="ECO:0000256" key="8">
    <source>
        <dbReference type="SAM" id="SignalP"/>
    </source>
</evidence>
<keyword evidence="4 8" id="KW-0732">Signal</keyword>
<dbReference type="SUPFAM" id="SSF52279">
    <property type="entry name" value="Beta-D-glucan exohydrolase, C-terminal domain"/>
    <property type="match status" value="1"/>
</dbReference>
<dbReference type="EMBL" id="BTGU01000007">
    <property type="protein sequence ID" value="GMN37886.1"/>
    <property type="molecule type" value="Genomic_DNA"/>
</dbReference>
<evidence type="ECO:0000256" key="6">
    <source>
        <dbReference type="ARBA" id="ARBA00023180"/>
    </source>
</evidence>
<dbReference type="GO" id="GO:0009044">
    <property type="term" value="F:xylan 1,4-beta-xylosidase activity"/>
    <property type="evidence" value="ECO:0007669"/>
    <property type="project" value="InterPro"/>
</dbReference>
<dbReference type="Proteomes" id="UP001187192">
    <property type="component" value="Unassembled WGS sequence"/>
</dbReference>
<dbReference type="Gene3D" id="3.40.50.1700">
    <property type="entry name" value="Glycoside hydrolase family 3 C-terminal domain"/>
    <property type="match status" value="1"/>
</dbReference>
<protein>
    <recommendedName>
        <fullName evidence="9">Fibronectin type III-like domain-containing protein</fullName>
    </recommendedName>
</protein>
<dbReference type="GO" id="GO:0005576">
    <property type="term" value="C:extracellular region"/>
    <property type="evidence" value="ECO:0007669"/>
    <property type="project" value="UniProtKB-SubCell"/>
</dbReference>
<evidence type="ECO:0000313" key="11">
    <source>
        <dbReference type="Proteomes" id="UP001187192"/>
    </source>
</evidence>
<evidence type="ECO:0000256" key="5">
    <source>
        <dbReference type="ARBA" id="ARBA00022801"/>
    </source>
</evidence>
<dbReference type="Pfam" id="PF01915">
    <property type="entry name" value="Glyco_hydro_3_C"/>
    <property type="match status" value="1"/>
</dbReference>
<dbReference type="SMART" id="SM01217">
    <property type="entry name" value="Fn3_like"/>
    <property type="match status" value="1"/>
</dbReference>
<dbReference type="InterPro" id="IPR017853">
    <property type="entry name" value="GH"/>
</dbReference>
<dbReference type="PRINTS" id="PR00133">
    <property type="entry name" value="GLHYDRLASE3"/>
</dbReference>
<dbReference type="FunFam" id="3.40.50.1700:FF:000001">
    <property type="entry name" value="probable beta-D-xylosidase 2"/>
    <property type="match status" value="1"/>
</dbReference>
<sequence>MKYYKILLPLFLSLLIQILPIVTQKHACDLTTFPQATQFPFCNISLSYDIRAKDLISRLTLQEKVQQLVSGSAGISRLGVPSYEWWSEALHGVSNVGPGTRFNGTIPGATSFPAVILSAAAFNASLWYKMGQAVSTEARAMYNTGLAGLTYWSPNVNVFRDPRWGRGQETPGEDPLVVSKYAVNYVKGLQEVSDEEGSGGGKGDRLKVSSCCKHYTAYDVDNWKGVDRFHFDAKASKLFVVYHSVTKQDLEDTYQPPFKSCVEEGHVSSVMCSYNRVNGIPTCADPDLLKGVVRGQWGLDGYIVSDCDSIEVYYNSIHYTATPEDAVALALNAGLNMNCGDYLGKYTANAVQLKKVDESVVDQALIYNYIVLMRLGFFEGNPKSGPYGNLGPADVCTDEHKKLSLDAANQGIVLLDNNGVLPLSADGVKNLAVIGPNANVTTVMISNYAGIPCGYTTPLEGLRKYVQAAKYEPGCSNVKCGSESLIEAAAKAAAAADVVVVVVGLDQSIEAEGLDRENLTLPGFQEKLVKQVVNSTNGTVVLVVMSAGPIDVSFARNLSKVGAIMWVGYPGQAGGDAIAQVVFGDYNPGGRSPFTWYPEEYADKVPMTDMNMRANASNNFPGRTYRFYTGKSIYEFGHGLSYSIFSKFIISAPTTILIKSTPASNPHNILSSNSTQRKDVPNGQAIDISTINCQNLTFDLTISVRNSGPRDGSHVVLVFWKPPSSKDLSGAPNVQLVGFERVEVTKGKTESVTVNLDVCKGLNLVDSEGNRNLVIGQHTLVVGSPSERQVRHHLNLRLAKKHGSRSDIEKNHLSPLDDHHGHSFVCGLLIPTTKFSIAFARKWGVNRKSSQAIKKSDYEEGQERVVSGYMQLEMQPM</sequence>
<dbReference type="InterPro" id="IPR026891">
    <property type="entry name" value="Fn3-like"/>
</dbReference>
<proteinExistence type="inferred from homology"/>
<evidence type="ECO:0000259" key="9">
    <source>
        <dbReference type="SMART" id="SM01217"/>
    </source>
</evidence>
<dbReference type="FunFam" id="3.20.20.300:FF:000004">
    <property type="entry name" value="probable beta-D-xylosidase 7"/>
    <property type="match status" value="1"/>
</dbReference>
<reference evidence="10" key="1">
    <citation type="submission" date="2023-07" db="EMBL/GenBank/DDBJ databases">
        <title>draft genome sequence of fig (Ficus carica).</title>
        <authorList>
            <person name="Takahashi T."/>
            <person name="Nishimura K."/>
        </authorList>
    </citation>
    <scope>NUCLEOTIDE SEQUENCE</scope>
</reference>
<feature type="signal peptide" evidence="8">
    <location>
        <begin position="1"/>
        <end position="23"/>
    </location>
</feature>
<comment type="subcellular location">
    <subcellularLocation>
        <location evidence="1">Secreted</location>
    </subcellularLocation>
</comment>
<dbReference type="InterPro" id="IPR001764">
    <property type="entry name" value="Glyco_hydro_3_N"/>
</dbReference>
<dbReference type="PANTHER" id="PTHR42721">
    <property type="entry name" value="SUGAR HYDROLASE-RELATED"/>
    <property type="match status" value="1"/>
</dbReference>
<evidence type="ECO:0000256" key="4">
    <source>
        <dbReference type="ARBA" id="ARBA00022729"/>
    </source>
</evidence>
<feature type="chain" id="PRO_5041742680" description="Fibronectin type III-like domain-containing protein" evidence="8">
    <location>
        <begin position="24"/>
        <end position="877"/>
    </location>
</feature>
<dbReference type="PANTHER" id="PTHR42721:SF3">
    <property type="entry name" value="BETA-D-XYLOSIDASE 5-RELATED"/>
    <property type="match status" value="1"/>
</dbReference>
<dbReference type="Pfam" id="PF00933">
    <property type="entry name" value="Glyco_hydro_3"/>
    <property type="match status" value="1"/>
</dbReference>
<evidence type="ECO:0000313" key="10">
    <source>
        <dbReference type="EMBL" id="GMN37886.1"/>
    </source>
</evidence>
<keyword evidence="11" id="KW-1185">Reference proteome</keyword>
<keyword evidence="6" id="KW-0325">Glycoprotein</keyword>
<dbReference type="GO" id="GO:0031222">
    <property type="term" value="P:arabinan catabolic process"/>
    <property type="evidence" value="ECO:0007669"/>
    <property type="project" value="TreeGrafter"/>
</dbReference>
<keyword evidence="3" id="KW-0964">Secreted</keyword>
<dbReference type="InterPro" id="IPR036881">
    <property type="entry name" value="Glyco_hydro_3_C_sf"/>
</dbReference>
<dbReference type="InterPro" id="IPR044993">
    <property type="entry name" value="BXL"/>
</dbReference>
<accession>A0AA88D0L3</accession>
<dbReference type="InterPro" id="IPR036962">
    <property type="entry name" value="Glyco_hydro_3_N_sf"/>
</dbReference>
<dbReference type="SUPFAM" id="SSF51445">
    <property type="entry name" value="(Trans)glycosidases"/>
    <property type="match status" value="1"/>
</dbReference>
<dbReference type="GO" id="GO:0045493">
    <property type="term" value="P:xylan catabolic process"/>
    <property type="evidence" value="ECO:0007669"/>
    <property type="project" value="InterPro"/>
</dbReference>
<comment type="similarity">
    <text evidence="2">Belongs to the glycosyl hydrolase 3 family.</text>
</comment>
<gene>
    <name evidence="10" type="ORF">TIFTF001_007177</name>
</gene>
<evidence type="ECO:0000256" key="3">
    <source>
        <dbReference type="ARBA" id="ARBA00022525"/>
    </source>
</evidence>
<feature type="domain" description="Fibronectin type III-like" evidence="9">
    <location>
        <begin position="714"/>
        <end position="786"/>
    </location>
</feature>
<evidence type="ECO:0000256" key="7">
    <source>
        <dbReference type="ARBA" id="ARBA00023295"/>
    </source>
</evidence>
<dbReference type="Pfam" id="PF14310">
    <property type="entry name" value="Fn3-like"/>
    <property type="match status" value="1"/>
</dbReference>
<evidence type="ECO:0000256" key="1">
    <source>
        <dbReference type="ARBA" id="ARBA00004613"/>
    </source>
</evidence>
<dbReference type="Gene3D" id="3.20.20.300">
    <property type="entry name" value="Glycoside hydrolase, family 3, N-terminal domain"/>
    <property type="match status" value="1"/>
</dbReference>